<dbReference type="Proteomes" id="UP000323597">
    <property type="component" value="Chromosome A09"/>
</dbReference>
<organism evidence="1 2">
    <name type="scientific">Gossypium mustelinum</name>
    <name type="common">Cotton</name>
    <name type="synonym">Gossypium caicoense</name>
    <dbReference type="NCBI Taxonomy" id="34275"/>
    <lineage>
        <taxon>Eukaryota</taxon>
        <taxon>Viridiplantae</taxon>
        <taxon>Streptophyta</taxon>
        <taxon>Embryophyta</taxon>
        <taxon>Tracheophyta</taxon>
        <taxon>Spermatophyta</taxon>
        <taxon>Magnoliopsida</taxon>
        <taxon>eudicotyledons</taxon>
        <taxon>Gunneridae</taxon>
        <taxon>Pentapetalae</taxon>
        <taxon>rosids</taxon>
        <taxon>malvids</taxon>
        <taxon>Malvales</taxon>
        <taxon>Malvaceae</taxon>
        <taxon>Malvoideae</taxon>
        <taxon>Gossypium</taxon>
    </lineage>
</organism>
<dbReference type="AlphaFoldDB" id="A0A5D2XWU5"/>
<proteinExistence type="predicted"/>
<feature type="non-terminal residue" evidence="1">
    <location>
        <position position="131"/>
    </location>
</feature>
<name>A0A5D2XWU5_GOSMU</name>
<reference evidence="1 2" key="1">
    <citation type="submission" date="2019-07" db="EMBL/GenBank/DDBJ databases">
        <title>WGS assembly of Gossypium mustelinum.</title>
        <authorList>
            <person name="Chen Z.J."/>
            <person name="Sreedasyam A."/>
            <person name="Ando A."/>
            <person name="Song Q."/>
            <person name="De L."/>
            <person name="Hulse-Kemp A."/>
            <person name="Ding M."/>
            <person name="Ye W."/>
            <person name="Kirkbride R."/>
            <person name="Jenkins J."/>
            <person name="Plott C."/>
            <person name="Lovell J."/>
            <person name="Lin Y.-M."/>
            <person name="Vaughn R."/>
            <person name="Liu B."/>
            <person name="Li W."/>
            <person name="Simpson S."/>
            <person name="Scheffler B."/>
            <person name="Saski C."/>
            <person name="Grover C."/>
            <person name="Hu G."/>
            <person name="Conover J."/>
            <person name="Carlson J."/>
            <person name="Shu S."/>
            <person name="Boston L."/>
            <person name="Williams M."/>
            <person name="Peterson D."/>
            <person name="Mcgee K."/>
            <person name="Jones D."/>
            <person name="Wendel J."/>
            <person name="Stelly D."/>
            <person name="Grimwood J."/>
            <person name="Schmutz J."/>
        </authorList>
    </citation>
    <scope>NUCLEOTIDE SEQUENCE [LARGE SCALE GENOMIC DNA]</scope>
    <source>
        <strain evidence="1">1408120.09</strain>
    </source>
</reference>
<keyword evidence="2" id="KW-1185">Reference proteome</keyword>
<protein>
    <submittedName>
        <fullName evidence="1">Uncharacterized protein</fullName>
    </submittedName>
</protein>
<dbReference type="EMBL" id="CM017644">
    <property type="protein sequence ID" value="TYJ18367.1"/>
    <property type="molecule type" value="Genomic_DNA"/>
</dbReference>
<evidence type="ECO:0000313" key="2">
    <source>
        <dbReference type="Proteomes" id="UP000323597"/>
    </source>
</evidence>
<accession>A0A5D2XWU5</accession>
<gene>
    <name evidence="1" type="ORF">E1A91_A09G118900v1</name>
</gene>
<evidence type="ECO:0000313" key="1">
    <source>
        <dbReference type="EMBL" id="TYJ18367.1"/>
    </source>
</evidence>
<feature type="non-terminal residue" evidence="1">
    <location>
        <position position="1"/>
    </location>
</feature>
<sequence>GQPFRFLARWTQHQDFPNIVRNSWNYSGDMHNSLNQRTASLKVWNKNVYGHIGIRKQKQMKYLSSIQMKLEISYSYSLAQKEMNIREKLENVLSHKELLWKQKSRCDWLKLGDRNTKFFHNRAMHKRKINR</sequence>